<gene>
    <name evidence="7" type="ORF">QE152_g29355</name>
</gene>
<evidence type="ECO:0000256" key="5">
    <source>
        <dbReference type="SAM" id="Phobius"/>
    </source>
</evidence>
<proteinExistence type="predicted"/>
<dbReference type="PROSITE" id="PS50261">
    <property type="entry name" value="G_PROTEIN_RECEP_F2_4"/>
    <property type="match status" value="1"/>
</dbReference>
<name>A0AAW1JHU0_POPJA</name>
<protein>
    <recommendedName>
        <fullName evidence="6">G-protein coupled receptors family 2 profile 2 domain-containing protein</fullName>
    </recommendedName>
</protein>
<evidence type="ECO:0000313" key="7">
    <source>
        <dbReference type="EMBL" id="KAK9703418.1"/>
    </source>
</evidence>
<dbReference type="PANTHER" id="PTHR47154:SF2">
    <property type="entry name" value="G-PROTEIN COUPLED RECEPTOR MTH-RELATED"/>
    <property type="match status" value="1"/>
</dbReference>
<feature type="transmembrane region" description="Helical" evidence="5">
    <location>
        <begin position="452"/>
        <end position="472"/>
    </location>
</feature>
<feature type="transmembrane region" description="Helical" evidence="5">
    <location>
        <begin position="417"/>
        <end position="437"/>
    </location>
</feature>
<keyword evidence="3 5" id="KW-1133">Transmembrane helix</keyword>
<keyword evidence="4 5" id="KW-0472">Membrane</keyword>
<dbReference type="PANTHER" id="PTHR47154">
    <property type="entry name" value="G-PROTEIN COUPLED RECEPTOR MTH-RELATED"/>
    <property type="match status" value="1"/>
</dbReference>
<evidence type="ECO:0000256" key="4">
    <source>
        <dbReference type="ARBA" id="ARBA00023136"/>
    </source>
</evidence>
<dbReference type="AlphaFoldDB" id="A0AAW1JHU0"/>
<keyword evidence="2 5" id="KW-0812">Transmembrane</keyword>
<dbReference type="Gene3D" id="1.20.1070.10">
    <property type="entry name" value="Rhodopsin 7-helix transmembrane proteins"/>
    <property type="match status" value="1"/>
</dbReference>
<accession>A0AAW1JHU0</accession>
<dbReference type="Proteomes" id="UP001458880">
    <property type="component" value="Unassembled WGS sequence"/>
</dbReference>
<dbReference type="CDD" id="cd15039">
    <property type="entry name" value="7tmB3_Methuselah-like"/>
    <property type="match status" value="1"/>
</dbReference>
<evidence type="ECO:0000256" key="2">
    <source>
        <dbReference type="ARBA" id="ARBA00022692"/>
    </source>
</evidence>
<dbReference type="GO" id="GO:0005886">
    <property type="term" value="C:plasma membrane"/>
    <property type="evidence" value="ECO:0007669"/>
    <property type="project" value="TreeGrafter"/>
</dbReference>
<comment type="caution">
    <text evidence="7">The sequence shown here is derived from an EMBL/GenBank/DDBJ whole genome shotgun (WGS) entry which is preliminary data.</text>
</comment>
<feature type="transmembrane region" description="Helical" evidence="5">
    <location>
        <begin position="199"/>
        <end position="222"/>
    </location>
</feature>
<dbReference type="InterPro" id="IPR017981">
    <property type="entry name" value="GPCR_2-like_7TM"/>
</dbReference>
<evidence type="ECO:0000256" key="3">
    <source>
        <dbReference type="ARBA" id="ARBA00022989"/>
    </source>
</evidence>
<feature type="transmembrane region" description="Helical" evidence="5">
    <location>
        <begin position="265"/>
        <end position="287"/>
    </location>
</feature>
<keyword evidence="8" id="KW-1185">Reference proteome</keyword>
<dbReference type="GO" id="GO:0008528">
    <property type="term" value="F:G protein-coupled peptide receptor activity"/>
    <property type="evidence" value="ECO:0007669"/>
    <property type="project" value="TreeGrafter"/>
</dbReference>
<feature type="domain" description="G-protein coupled receptors family 2 profile 2" evidence="6">
    <location>
        <begin position="198"/>
        <end position="472"/>
    </location>
</feature>
<evidence type="ECO:0000256" key="1">
    <source>
        <dbReference type="ARBA" id="ARBA00004141"/>
    </source>
</evidence>
<sequence length="518" mass="59865">MADVNEETRAQRIARYKEERRRQYSIRYERLLVQNNLQYEQQQQKRTVAKDANSSCATTEGPRLNRASRFRAAATAGQDAIKEVHNLMQNTISCIDGYAMMYGTNLDCTRTNWKDFRSTLPDGYAMMYGTNLDCTRTNWKDFEEVDITITANGNLFFGDSSTKYLINDYCLGTNYDTTTGKVADMIVSCEFREAVYVKWILIKIAAIITCICFVLTLAVYIFVYRLRKLVEKIIACFCTVDLAFWIMYTIRIFDVRFGRFCVPFAYIYFFISISRLSWLNVLSFEIWRTIGSPRASVSQTKESLRKHMIYYTIYAILVPIVSMLFFILGYQEIYPLVDRFKPLVNKATCFMDVRMLGGNLGHLHLYIPATILIIINIVLFVKTILYFLKTKRDLKKISDYSTTKTANMKKANKKGFIILKLALVMGLTWIYYLYAYISSFKGNEVLENVGDIISFANIFEGVYFFVIFVVKWKTVKMILQRIKVLNRNVSTSESSTSTMNTKVSIGSGLSMQNIEQSS</sequence>
<feature type="transmembrane region" description="Helical" evidence="5">
    <location>
        <begin position="308"/>
        <end position="330"/>
    </location>
</feature>
<feature type="transmembrane region" description="Helical" evidence="5">
    <location>
        <begin position="365"/>
        <end position="388"/>
    </location>
</feature>
<comment type="subcellular location">
    <subcellularLocation>
        <location evidence="1">Membrane</location>
        <topology evidence="1">Multi-pass membrane protein</topology>
    </subcellularLocation>
</comment>
<feature type="transmembrane region" description="Helical" evidence="5">
    <location>
        <begin position="234"/>
        <end position="253"/>
    </location>
</feature>
<dbReference type="EMBL" id="JASPKY010000370">
    <property type="protein sequence ID" value="KAK9703418.1"/>
    <property type="molecule type" value="Genomic_DNA"/>
</dbReference>
<dbReference type="GO" id="GO:0007166">
    <property type="term" value="P:cell surface receptor signaling pathway"/>
    <property type="evidence" value="ECO:0007669"/>
    <property type="project" value="InterPro"/>
</dbReference>
<reference evidence="7 8" key="1">
    <citation type="journal article" date="2024" name="BMC Genomics">
        <title>De novo assembly and annotation of Popillia japonica's genome with initial clues to its potential as an invasive pest.</title>
        <authorList>
            <person name="Cucini C."/>
            <person name="Boschi S."/>
            <person name="Funari R."/>
            <person name="Cardaioli E."/>
            <person name="Iannotti N."/>
            <person name="Marturano G."/>
            <person name="Paoli F."/>
            <person name="Bruttini M."/>
            <person name="Carapelli A."/>
            <person name="Frati F."/>
            <person name="Nardi F."/>
        </authorList>
    </citation>
    <scope>NUCLEOTIDE SEQUENCE [LARGE SCALE GENOMIC DNA]</scope>
    <source>
        <strain evidence="7">DMR45628</strain>
    </source>
</reference>
<dbReference type="InterPro" id="IPR051384">
    <property type="entry name" value="Mth_GPCR"/>
</dbReference>
<evidence type="ECO:0000313" key="8">
    <source>
        <dbReference type="Proteomes" id="UP001458880"/>
    </source>
</evidence>
<organism evidence="7 8">
    <name type="scientific">Popillia japonica</name>
    <name type="common">Japanese beetle</name>
    <dbReference type="NCBI Taxonomy" id="7064"/>
    <lineage>
        <taxon>Eukaryota</taxon>
        <taxon>Metazoa</taxon>
        <taxon>Ecdysozoa</taxon>
        <taxon>Arthropoda</taxon>
        <taxon>Hexapoda</taxon>
        <taxon>Insecta</taxon>
        <taxon>Pterygota</taxon>
        <taxon>Neoptera</taxon>
        <taxon>Endopterygota</taxon>
        <taxon>Coleoptera</taxon>
        <taxon>Polyphaga</taxon>
        <taxon>Scarabaeiformia</taxon>
        <taxon>Scarabaeidae</taxon>
        <taxon>Rutelinae</taxon>
        <taxon>Popillia</taxon>
    </lineage>
</organism>
<evidence type="ECO:0000259" key="6">
    <source>
        <dbReference type="PROSITE" id="PS50261"/>
    </source>
</evidence>